<evidence type="ECO:0000313" key="3">
    <source>
        <dbReference type="EMBL" id="AMK10708.1"/>
    </source>
</evidence>
<dbReference type="OrthoDB" id="3238663at2"/>
<dbReference type="NCBIfam" id="NF008741">
    <property type="entry name" value="PRK11770.1-3"/>
    <property type="match status" value="1"/>
</dbReference>
<evidence type="ECO:0000313" key="6">
    <source>
        <dbReference type="Proteomes" id="UP000295506"/>
    </source>
</evidence>
<dbReference type="NCBIfam" id="NF008742">
    <property type="entry name" value="PRK11770.1-4"/>
    <property type="match status" value="1"/>
</dbReference>
<dbReference type="GO" id="GO:0005886">
    <property type="term" value="C:plasma membrane"/>
    <property type="evidence" value="ECO:0007669"/>
    <property type="project" value="TreeGrafter"/>
</dbReference>
<reference evidence="3 5" key="1">
    <citation type="journal article" date="2016" name="Front. Microbiol.">
        <title>Genome Sequence of the Piezophilic, Mesophilic Sulfate-Reducing Bacterium Desulfovibrio indicus J2T.</title>
        <authorList>
            <person name="Cao J."/>
            <person name="Maignien L."/>
            <person name="Shao Z."/>
            <person name="Alain K."/>
            <person name="Jebbar M."/>
        </authorList>
    </citation>
    <scope>NUCLEOTIDE SEQUENCE [LARGE SCALE GENOMIC DNA]</scope>
    <source>
        <strain evidence="3 5">J2</strain>
    </source>
</reference>
<feature type="transmembrane region" description="Helical" evidence="1">
    <location>
        <begin position="9"/>
        <end position="34"/>
    </location>
</feature>
<dbReference type="InterPro" id="IPR005185">
    <property type="entry name" value="YccF"/>
</dbReference>
<dbReference type="EMBL" id="CP014206">
    <property type="protein sequence ID" value="AMK10708.1"/>
    <property type="molecule type" value="Genomic_DNA"/>
</dbReference>
<dbReference type="KEGG" id="dej:AWY79_06090"/>
<dbReference type="Pfam" id="PF03733">
    <property type="entry name" value="YccF"/>
    <property type="match status" value="2"/>
</dbReference>
<accession>A0A126QLZ9</accession>
<evidence type="ECO:0000313" key="4">
    <source>
        <dbReference type="EMBL" id="TDT91691.1"/>
    </source>
</evidence>
<keyword evidence="1" id="KW-0472">Membrane</keyword>
<dbReference type="Proteomes" id="UP000295506">
    <property type="component" value="Unassembled WGS sequence"/>
</dbReference>
<dbReference type="PANTHER" id="PTHR42903:SF1">
    <property type="entry name" value="INNER MEMBRANE PROTEIN YCCF"/>
    <property type="match status" value="1"/>
</dbReference>
<feature type="transmembrane region" description="Helical" evidence="1">
    <location>
        <begin position="80"/>
        <end position="108"/>
    </location>
</feature>
<protein>
    <submittedName>
        <fullName evidence="4">Uncharacterized membrane protein YccF (DUF307 family)</fullName>
    </submittedName>
</protein>
<dbReference type="PANTHER" id="PTHR42903">
    <property type="entry name" value="INNER MEMBRANE PROTEIN YCCF"/>
    <property type="match status" value="1"/>
</dbReference>
<feature type="domain" description="Inner membrane component" evidence="2">
    <location>
        <begin position="77"/>
        <end position="126"/>
    </location>
</feature>
<name>A0A126QLZ9_9BACT</name>
<keyword evidence="5" id="KW-1185">Reference proteome</keyword>
<gene>
    <name evidence="3" type="ORF">AWY79_06090</name>
    <name evidence="4" type="ORF">EDC59_10189</name>
</gene>
<dbReference type="InterPro" id="IPR031308">
    <property type="entry name" value="UCP028777"/>
</dbReference>
<organism evidence="4 6">
    <name type="scientific">Pseudodesulfovibrio indicus</name>
    <dbReference type="NCBI Taxonomy" id="1716143"/>
    <lineage>
        <taxon>Bacteria</taxon>
        <taxon>Pseudomonadati</taxon>
        <taxon>Thermodesulfobacteriota</taxon>
        <taxon>Desulfovibrionia</taxon>
        <taxon>Desulfovibrionales</taxon>
        <taxon>Desulfovibrionaceae</taxon>
    </lineage>
</organism>
<proteinExistence type="predicted"/>
<evidence type="ECO:0000256" key="1">
    <source>
        <dbReference type="SAM" id="Phobius"/>
    </source>
</evidence>
<keyword evidence="1" id="KW-0812">Transmembrane</keyword>
<dbReference type="EMBL" id="SOBK01000001">
    <property type="protein sequence ID" value="TDT91691.1"/>
    <property type="molecule type" value="Genomic_DNA"/>
</dbReference>
<dbReference type="AlphaFoldDB" id="A0A126QLZ9"/>
<dbReference type="InterPro" id="IPR052937">
    <property type="entry name" value="Inner_membrane_protein"/>
</dbReference>
<reference evidence="4 6" key="2">
    <citation type="submission" date="2019-03" db="EMBL/GenBank/DDBJ databases">
        <title>Genomic Encyclopedia of Type Strains, Phase IV (KMG-IV): sequencing the most valuable type-strain genomes for metagenomic binning, comparative biology and taxonomic classification.</title>
        <authorList>
            <person name="Goeker M."/>
        </authorList>
    </citation>
    <scope>NUCLEOTIDE SEQUENCE [LARGE SCALE GENOMIC DNA]</scope>
    <source>
        <strain evidence="4 6">DSM 101483</strain>
    </source>
</reference>
<evidence type="ECO:0000259" key="2">
    <source>
        <dbReference type="Pfam" id="PF03733"/>
    </source>
</evidence>
<dbReference type="RefSeq" id="WP_066801636.1">
    <property type="nucleotide sequence ID" value="NZ_CP014206.1"/>
</dbReference>
<evidence type="ECO:0000313" key="5">
    <source>
        <dbReference type="Proteomes" id="UP000055611"/>
    </source>
</evidence>
<keyword evidence="1" id="KW-1133">Transmembrane helix</keyword>
<feature type="domain" description="Inner membrane component" evidence="2">
    <location>
        <begin position="5"/>
        <end position="55"/>
    </location>
</feature>
<dbReference type="Proteomes" id="UP000055611">
    <property type="component" value="Chromosome"/>
</dbReference>
<sequence>MLSFLGNLIWWIIGGLFMALGWFFAGCLMAISIIGLPWARSAFVIAKFSLVPFGRTLIRRDLVTGEKDLGTSDLGLIGNIIWFVIAGWWLCLGHIMAALGCFITILGIPWGWQHLKLAAITLAPVGMTSISVEEAERIYGIRTGR</sequence>
<dbReference type="PIRSF" id="PIRSF028777">
    <property type="entry name" value="UCP028777"/>
    <property type="match status" value="1"/>
</dbReference>